<protein>
    <submittedName>
        <fullName evidence="1">Uncharacterized protein</fullName>
    </submittedName>
</protein>
<name>A0A078MQ89_9MICC</name>
<dbReference type="Gene3D" id="3.10.450.50">
    <property type="match status" value="1"/>
</dbReference>
<dbReference type="AlphaFoldDB" id="A0A078MQ89"/>
<proteinExistence type="predicted"/>
<sequence length="124" mass="13267">MSQTFTAYDPAALPAVVTEYMDAHDAARQDPSRHAGAAACFTADAVVMDDGNTYAGREDISRWIRDSSSEFEYTSTRVGQQIQGGQVDVKVRLVGNFPGGTVTLRYSFTVADGGIRALVIAAQS</sequence>
<organism evidence="1">
    <name type="scientific">Arthrobacter saudimassiliensis</name>
    <dbReference type="NCBI Taxonomy" id="1461584"/>
    <lineage>
        <taxon>Bacteria</taxon>
        <taxon>Bacillati</taxon>
        <taxon>Actinomycetota</taxon>
        <taxon>Actinomycetes</taxon>
        <taxon>Micrococcales</taxon>
        <taxon>Micrococcaceae</taxon>
        <taxon>Arthrobacter</taxon>
    </lineage>
</organism>
<dbReference type="InterPro" id="IPR032710">
    <property type="entry name" value="NTF2-like_dom_sf"/>
</dbReference>
<accession>A0A078MQ89</accession>
<dbReference type="SUPFAM" id="SSF54427">
    <property type="entry name" value="NTF2-like"/>
    <property type="match status" value="1"/>
</dbReference>
<reference evidence="1" key="1">
    <citation type="submission" date="2014-07" db="EMBL/GenBank/DDBJ databases">
        <authorList>
            <person name="Urmite Genomes Urmite Genomes"/>
        </authorList>
    </citation>
    <scope>NUCLEOTIDE SEQUENCE</scope>
    <source>
        <strain evidence="1">11W110_air</strain>
    </source>
</reference>
<gene>
    <name evidence="1" type="ORF">BN1051_02763</name>
</gene>
<dbReference type="EMBL" id="LN483072">
    <property type="protein sequence ID" value="CEA09393.1"/>
    <property type="molecule type" value="Genomic_DNA"/>
</dbReference>
<dbReference type="PATRIC" id="fig|1461584.3.peg.2734"/>
<evidence type="ECO:0000313" key="1">
    <source>
        <dbReference type="EMBL" id="CEA09393.1"/>
    </source>
</evidence>